<dbReference type="eggNOG" id="COG1470">
    <property type="taxonomic scope" value="Bacteria"/>
</dbReference>
<dbReference type="Pfam" id="PF15418">
    <property type="entry name" value="DUF4625"/>
    <property type="match status" value="1"/>
</dbReference>
<gene>
    <name evidence="2" type="ORF">HMPREF0663_11669</name>
</gene>
<evidence type="ECO:0000313" key="2">
    <source>
        <dbReference type="EMBL" id="EFZ36756.1"/>
    </source>
</evidence>
<evidence type="ECO:0008006" key="4">
    <source>
        <dbReference type="Google" id="ProtNLM"/>
    </source>
</evidence>
<keyword evidence="3" id="KW-1185">Reference proteome</keyword>
<dbReference type="PROSITE" id="PS51257">
    <property type="entry name" value="PROKAR_LIPOPROTEIN"/>
    <property type="match status" value="1"/>
</dbReference>
<feature type="chain" id="PRO_5003224483" description="DUF4625 domain-containing protein" evidence="1">
    <location>
        <begin position="25"/>
        <end position="162"/>
    </location>
</feature>
<dbReference type="RefSeq" id="WP_004369834.1">
    <property type="nucleotide sequence ID" value="NZ_GL833119.1"/>
</dbReference>
<keyword evidence="1" id="KW-0732">Signal</keyword>
<dbReference type="AlphaFoldDB" id="E7RR68"/>
<comment type="caution">
    <text evidence="2">The sequence shown here is derived from an EMBL/GenBank/DDBJ whole genome shotgun (WGS) entry which is preliminary data.</text>
</comment>
<proteinExistence type="predicted"/>
<organism evidence="2 3">
    <name type="scientific">Hoylesella oralis ATCC 33269</name>
    <dbReference type="NCBI Taxonomy" id="873533"/>
    <lineage>
        <taxon>Bacteria</taxon>
        <taxon>Pseudomonadati</taxon>
        <taxon>Bacteroidota</taxon>
        <taxon>Bacteroidia</taxon>
        <taxon>Bacteroidales</taxon>
        <taxon>Prevotellaceae</taxon>
        <taxon>Hoylesella</taxon>
    </lineage>
</organism>
<dbReference type="EMBL" id="AEPE02000005">
    <property type="protein sequence ID" value="EFZ36756.1"/>
    <property type="molecule type" value="Genomic_DNA"/>
</dbReference>
<dbReference type="Proteomes" id="UP000005580">
    <property type="component" value="Unassembled WGS sequence"/>
</dbReference>
<name>E7RR68_9BACT</name>
<reference evidence="2" key="1">
    <citation type="submission" date="2011-01" db="EMBL/GenBank/DDBJ databases">
        <authorList>
            <person name="Muzny D."/>
            <person name="Qin X."/>
            <person name="Buhay C."/>
            <person name="Dugan-Rocha S."/>
            <person name="Ding Y."/>
            <person name="Chen G."/>
            <person name="Hawes A."/>
            <person name="Holder M."/>
            <person name="Jhangiani S."/>
            <person name="Johnson A."/>
            <person name="Khan Z."/>
            <person name="Li Z."/>
            <person name="Liu W."/>
            <person name="Liu X."/>
            <person name="Perez L."/>
            <person name="Shen H."/>
            <person name="Wang Q."/>
            <person name="Watt J."/>
            <person name="Xi L."/>
            <person name="Xin Y."/>
            <person name="Zhou J."/>
            <person name="Deng J."/>
            <person name="Jiang H."/>
            <person name="Liu Y."/>
            <person name="Qu J."/>
            <person name="Song X.-Z."/>
            <person name="Zhang L."/>
            <person name="Villasana D."/>
            <person name="Johnson A."/>
            <person name="Liu J."/>
            <person name="Liyanage D."/>
            <person name="Lorensuhewa L."/>
            <person name="Robinson T."/>
            <person name="Song A."/>
            <person name="Song B.-B."/>
            <person name="Dinh H."/>
            <person name="Thornton R."/>
            <person name="Coyle M."/>
            <person name="Francisco L."/>
            <person name="Jackson L."/>
            <person name="Javaid M."/>
            <person name="Korchina V."/>
            <person name="Kovar C."/>
            <person name="Mata R."/>
            <person name="Mathew T."/>
            <person name="Ngo R."/>
            <person name="Nguyen L."/>
            <person name="Nguyen N."/>
            <person name="Okwuonu G."/>
            <person name="Ongeri F."/>
            <person name="Pham C."/>
            <person name="Simmons D."/>
            <person name="Wilczek-Boney K."/>
            <person name="Hale W."/>
            <person name="Jakkamsetti A."/>
            <person name="Pham P."/>
            <person name="Ruth R."/>
            <person name="San Lucas F."/>
            <person name="Warren J."/>
            <person name="Zhang J."/>
            <person name="Zhao Z."/>
            <person name="Zhou C."/>
            <person name="Zhu D."/>
            <person name="Lee S."/>
            <person name="Bess C."/>
            <person name="Blankenburg K."/>
            <person name="Forbes L."/>
            <person name="Fu Q."/>
            <person name="Gubbala S."/>
            <person name="Hirani K."/>
            <person name="Jayaseelan J.C."/>
            <person name="Lara F."/>
            <person name="Munidasa M."/>
            <person name="Palculict T."/>
            <person name="Patil S."/>
            <person name="Pu L.-L."/>
            <person name="Saada N."/>
            <person name="Tang L."/>
            <person name="Weissenberger G."/>
            <person name="Zhu Y."/>
            <person name="Hemphill L."/>
            <person name="Shang Y."/>
            <person name="Youmans B."/>
            <person name="Ayvaz T."/>
            <person name="Ross M."/>
            <person name="Santibanez J."/>
            <person name="Aqrawi P."/>
            <person name="Gross S."/>
            <person name="Joshi V."/>
            <person name="Fowler G."/>
            <person name="Nazareth L."/>
            <person name="Reid J."/>
            <person name="Worley K."/>
            <person name="Petrosino J."/>
            <person name="Highlander S."/>
            <person name="Gibbs R."/>
        </authorList>
    </citation>
    <scope>NUCLEOTIDE SEQUENCE [LARGE SCALE GENOMIC DNA]</scope>
    <source>
        <strain evidence="2">ATCC 33269</strain>
    </source>
</reference>
<sequence>MMKTIKLFLLAFVLCLLAACSSSSDDNGTKDKEKPVISDKDIVASPTDCQVYKRGETIPVRYLFKDNMELGSFNIEIHNNFDHHTHSTSAADCPLDEKKSAVNPWVYNESFDIPAGQKEYASAVDIKIPDNIDTGDYHFMLRLTDKVGWQELKAVSIKITAQ</sequence>
<evidence type="ECO:0000313" key="3">
    <source>
        <dbReference type="Proteomes" id="UP000005580"/>
    </source>
</evidence>
<dbReference type="InterPro" id="IPR027829">
    <property type="entry name" value="DUF4625"/>
</dbReference>
<protein>
    <recommendedName>
        <fullName evidence="4">DUF4625 domain-containing protein</fullName>
    </recommendedName>
</protein>
<accession>E7RR68</accession>
<feature type="signal peptide" evidence="1">
    <location>
        <begin position="1"/>
        <end position="24"/>
    </location>
</feature>
<evidence type="ECO:0000256" key="1">
    <source>
        <dbReference type="SAM" id="SignalP"/>
    </source>
</evidence>
<dbReference type="STRING" id="28134.SAMN05444288_1316"/>
<dbReference type="HOGENOM" id="CLU_141473_0_0_10"/>